<keyword evidence="4" id="KW-0255">Endonuclease</keyword>
<dbReference type="PANTHER" id="PTHR30001:SF1">
    <property type="entry name" value="RIBONUCLEASE E_G-LIKE PROTEIN, CHLOROPLASTIC"/>
    <property type="match status" value="1"/>
</dbReference>
<dbReference type="RefSeq" id="WP_051601460.1">
    <property type="nucleotide sequence ID" value="NZ_AWFF01000047.1"/>
</dbReference>
<keyword evidence="6" id="KW-0460">Magnesium</keyword>
<proteinExistence type="predicted"/>
<dbReference type="STRING" id="1280946.HY29_16235"/>
<evidence type="ECO:0000256" key="3">
    <source>
        <dbReference type="ARBA" id="ARBA00022723"/>
    </source>
</evidence>
<comment type="caution">
    <text evidence="9">The sequence shown here is derived from an EMBL/GenBank/DDBJ whole genome shotgun (WGS) entry which is preliminary data.</text>
</comment>
<evidence type="ECO:0000256" key="7">
    <source>
        <dbReference type="ARBA" id="ARBA00022884"/>
    </source>
</evidence>
<dbReference type="eggNOG" id="COG1530">
    <property type="taxonomic scope" value="Bacteria"/>
</dbReference>
<dbReference type="Proteomes" id="UP000027037">
    <property type="component" value="Unassembled WGS sequence"/>
</dbReference>
<keyword evidence="2" id="KW-0540">Nuclease</keyword>
<evidence type="ECO:0000259" key="8">
    <source>
        <dbReference type="Pfam" id="PF10150"/>
    </source>
</evidence>
<keyword evidence="5" id="KW-0378">Hydrolase</keyword>
<evidence type="ECO:0000313" key="9">
    <source>
        <dbReference type="EMBL" id="KCZ53685.1"/>
    </source>
</evidence>
<accession>A0A062UC52</accession>
<sequence>MTQNRILRESCIGETREVLLNGAGLAIALRLTRWRDQDTRLTLGSTHEARVRTLEPALGGAFVEIVGKGEAFLRVPRDSALTEGQAISVLVAAEARNGKLPRVIAHPKEKTFEDASLTPWHGAMIEDVPPGNPEVAEAFESALARSIQIPHGGRLHIERTTALCAVDIDTSGRTDKGSAASRALRINKDACTELARQIGLRQIGGLFVVDCVAPVNRESGRKLQEATQHALTSLGIKGANILPPSSLGLMEMSLPWKQTPIAERILTPDLTHPTPESLCLSGIRLLEAEAAADRMQRLTLQLPTDAHLWLTQEAQPLQGAIAGKYGQRFTYETSTSPTPIVYRTS</sequence>
<dbReference type="GO" id="GO:0046872">
    <property type="term" value="F:metal ion binding"/>
    <property type="evidence" value="ECO:0007669"/>
    <property type="project" value="UniProtKB-KW"/>
</dbReference>
<dbReference type="InterPro" id="IPR019307">
    <property type="entry name" value="RNA-bd_AU-1/RNase_E/G"/>
</dbReference>
<keyword evidence="3" id="KW-0479">Metal-binding</keyword>
<dbReference type="PANTHER" id="PTHR30001">
    <property type="entry name" value="RIBONUCLEASE"/>
    <property type="match status" value="1"/>
</dbReference>
<evidence type="ECO:0000256" key="1">
    <source>
        <dbReference type="ARBA" id="ARBA00001946"/>
    </source>
</evidence>
<name>A0A062UC52_9PROT</name>
<dbReference type="Pfam" id="PF10150">
    <property type="entry name" value="RNase_E_G"/>
    <property type="match status" value="1"/>
</dbReference>
<keyword evidence="10" id="KW-1185">Reference proteome</keyword>
<evidence type="ECO:0000313" key="10">
    <source>
        <dbReference type="Proteomes" id="UP000027037"/>
    </source>
</evidence>
<dbReference type="PATRIC" id="fig|1280946.3.peg.2410"/>
<keyword evidence="7" id="KW-0694">RNA-binding</keyword>
<dbReference type="GO" id="GO:0006364">
    <property type="term" value="P:rRNA processing"/>
    <property type="evidence" value="ECO:0007669"/>
    <property type="project" value="TreeGrafter"/>
</dbReference>
<evidence type="ECO:0000256" key="2">
    <source>
        <dbReference type="ARBA" id="ARBA00022722"/>
    </source>
</evidence>
<dbReference type="InterPro" id="IPR004659">
    <property type="entry name" value="RNase_E/G"/>
</dbReference>
<dbReference type="GO" id="GO:0005737">
    <property type="term" value="C:cytoplasm"/>
    <property type="evidence" value="ECO:0007669"/>
    <property type="project" value="TreeGrafter"/>
</dbReference>
<reference evidence="9 10" key="1">
    <citation type="journal article" date="2014" name="Antonie Van Leeuwenhoek">
        <title>Hyphomonas beringensis sp. nov. and Hyphomonas chukchiensis sp. nov., isolated from surface seawater of the Bering Sea and Chukchi Sea.</title>
        <authorList>
            <person name="Li C."/>
            <person name="Lai Q."/>
            <person name="Li G."/>
            <person name="Dong C."/>
            <person name="Wang J."/>
            <person name="Liao Y."/>
            <person name="Shao Z."/>
        </authorList>
    </citation>
    <scope>NUCLEOTIDE SEQUENCE [LARGE SCALE GENOMIC DNA]</scope>
    <source>
        <strain evidence="9 10">25B14_1</strain>
    </source>
</reference>
<dbReference type="GO" id="GO:0004519">
    <property type="term" value="F:endonuclease activity"/>
    <property type="evidence" value="ECO:0007669"/>
    <property type="project" value="UniProtKB-KW"/>
</dbReference>
<dbReference type="GO" id="GO:0016787">
    <property type="term" value="F:hydrolase activity"/>
    <property type="evidence" value="ECO:0007669"/>
    <property type="project" value="UniProtKB-KW"/>
</dbReference>
<dbReference type="GO" id="GO:0004540">
    <property type="term" value="F:RNA nuclease activity"/>
    <property type="evidence" value="ECO:0007669"/>
    <property type="project" value="InterPro"/>
</dbReference>
<evidence type="ECO:0000256" key="6">
    <source>
        <dbReference type="ARBA" id="ARBA00022842"/>
    </source>
</evidence>
<comment type="cofactor">
    <cofactor evidence="1">
        <name>Mg(2+)</name>
        <dbReference type="ChEBI" id="CHEBI:18420"/>
    </cofactor>
</comment>
<dbReference type="EMBL" id="AWFF01000047">
    <property type="protein sequence ID" value="KCZ53685.1"/>
    <property type="molecule type" value="Genomic_DNA"/>
</dbReference>
<protein>
    <recommendedName>
        <fullName evidence="8">RNA-binding protein AU-1/Ribonuclease E/G domain-containing protein</fullName>
    </recommendedName>
</protein>
<organism evidence="9 10">
    <name type="scientific">Hyphomonas beringensis</name>
    <dbReference type="NCBI Taxonomy" id="1280946"/>
    <lineage>
        <taxon>Bacteria</taxon>
        <taxon>Pseudomonadati</taxon>
        <taxon>Pseudomonadota</taxon>
        <taxon>Alphaproteobacteria</taxon>
        <taxon>Hyphomonadales</taxon>
        <taxon>Hyphomonadaceae</taxon>
        <taxon>Hyphomonas</taxon>
    </lineage>
</organism>
<gene>
    <name evidence="9" type="ORF">HY29_16235</name>
</gene>
<dbReference type="AlphaFoldDB" id="A0A062UC52"/>
<dbReference type="OrthoDB" id="9804278at2"/>
<feature type="domain" description="RNA-binding protein AU-1/Ribonuclease E/G" evidence="8">
    <location>
        <begin position="134"/>
        <end position="253"/>
    </location>
</feature>
<evidence type="ECO:0000256" key="4">
    <source>
        <dbReference type="ARBA" id="ARBA00022759"/>
    </source>
</evidence>
<dbReference type="GO" id="GO:0003723">
    <property type="term" value="F:RNA binding"/>
    <property type="evidence" value="ECO:0007669"/>
    <property type="project" value="UniProtKB-KW"/>
</dbReference>
<evidence type="ECO:0000256" key="5">
    <source>
        <dbReference type="ARBA" id="ARBA00022801"/>
    </source>
</evidence>